<feature type="domain" description="Response regulatory" evidence="8">
    <location>
        <begin position="10"/>
        <end position="124"/>
    </location>
</feature>
<dbReference type="Gene3D" id="3.40.50.2300">
    <property type="match status" value="1"/>
</dbReference>
<keyword evidence="11" id="KW-1185">Reference proteome</keyword>
<proteinExistence type="predicted"/>
<evidence type="ECO:0008006" key="12">
    <source>
        <dbReference type="Google" id="ProtNLM"/>
    </source>
</evidence>
<protein>
    <recommendedName>
        <fullName evidence="12">DNA-binding response regulator</fullName>
    </recommendedName>
</protein>
<dbReference type="AlphaFoldDB" id="A0A4Q0XQ02"/>
<dbReference type="Gene3D" id="1.10.10.10">
    <property type="entry name" value="Winged helix-like DNA-binding domain superfamily/Winged helix DNA-binding domain"/>
    <property type="match status" value="1"/>
</dbReference>
<dbReference type="GO" id="GO:0006355">
    <property type="term" value="P:regulation of DNA-templated transcription"/>
    <property type="evidence" value="ECO:0007669"/>
    <property type="project" value="InterPro"/>
</dbReference>
<dbReference type="PROSITE" id="PS51755">
    <property type="entry name" value="OMPR_PHOB"/>
    <property type="match status" value="1"/>
</dbReference>
<evidence type="ECO:0000256" key="4">
    <source>
        <dbReference type="ARBA" id="ARBA00023125"/>
    </source>
</evidence>
<dbReference type="GO" id="GO:0000976">
    <property type="term" value="F:transcription cis-regulatory region binding"/>
    <property type="evidence" value="ECO:0007669"/>
    <property type="project" value="TreeGrafter"/>
</dbReference>
<evidence type="ECO:0000256" key="5">
    <source>
        <dbReference type="ARBA" id="ARBA00023163"/>
    </source>
</evidence>
<dbReference type="GO" id="GO:0000156">
    <property type="term" value="F:phosphorelay response regulator activity"/>
    <property type="evidence" value="ECO:0007669"/>
    <property type="project" value="TreeGrafter"/>
</dbReference>
<dbReference type="InterPro" id="IPR039420">
    <property type="entry name" value="WalR-like"/>
</dbReference>
<gene>
    <name evidence="10" type="ORF">CRV04_12275</name>
</gene>
<evidence type="ECO:0000259" key="8">
    <source>
        <dbReference type="PROSITE" id="PS50110"/>
    </source>
</evidence>
<dbReference type="RefSeq" id="WP_128997154.1">
    <property type="nucleotide sequence ID" value="NZ_PDKN01000011.1"/>
</dbReference>
<dbReference type="GO" id="GO:0005829">
    <property type="term" value="C:cytosol"/>
    <property type="evidence" value="ECO:0007669"/>
    <property type="project" value="TreeGrafter"/>
</dbReference>
<dbReference type="GO" id="GO:0032993">
    <property type="term" value="C:protein-DNA complex"/>
    <property type="evidence" value="ECO:0007669"/>
    <property type="project" value="TreeGrafter"/>
</dbReference>
<dbReference type="PROSITE" id="PS50110">
    <property type="entry name" value="RESPONSE_REGULATORY"/>
    <property type="match status" value="1"/>
</dbReference>
<dbReference type="Pfam" id="PF00072">
    <property type="entry name" value="Response_reg"/>
    <property type="match status" value="1"/>
</dbReference>
<feature type="domain" description="OmpR/PhoB-type" evidence="9">
    <location>
        <begin position="132"/>
        <end position="225"/>
    </location>
</feature>
<keyword evidence="2" id="KW-0902">Two-component regulatory system</keyword>
<dbReference type="InterPro" id="IPR001867">
    <property type="entry name" value="OmpR/PhoB-type_DNA-bd"/>
</dbReference>
<evidence type="ECO:0000256" key="1">
    <source>
        <dbReference type="ARBA" id="ARBA00022553"/>
    </source>
</evidence>
<evidence type="ECO:0000259" key="9">
    <source>
        <dbReference type="PROSITE" id="PS51755"/>
    </source>
</evidence>
<dbReference type="SUPFAM" id="SSF52172">
    <property type="entry name" value="CheY-like"/>
    <property type="match status" value="1"/>
</dbReference>
<accession>A0A4Q0XQ02</accession>
<dbReference type="CDD" id="cd00383">
    <property type="entry name" value="trans_reg_C"/>
    <property type="match status" value="1"/>
</dbReference>
<keyword evidence="3" id="KW-0805">Transcription regulation</keyword>
<keyword evidence="5" id="KW-0804">Transcription</keyword>
<evidence type="ECO:0000256" key="7">
    <source>
        <dbReference type="PROSITE-ProRule" id="PRU01091"/>
    </source>
</evidence>
<dbReference type="InterPro" id="IPR036388">
    <property type="entry name" value="WH-like_DNA-bd_sf"/>
</dbReference>
<organism evidence="10 11">
    <name type="scientific">Candidatus Marinarcus aquaticus</name>
    <dbReference type="NCBI Taxonomy" id="2044504"/>
    <lineage>
        <taxon>Bacteria</taxon>
        <taxon>Pseudomonadati</taxon>
        <taxon>Campylobacterota</taxon>
        <taxon>Epsilonproteobacteria</taxon>
        <taxon>Campylobacterales</taxon>
        <taxon>Arcobacteraceae</taxon>
        <taxon>Candidatus Marinarcus</taxon>
    </lineage>
</organism>
<feature type="modified residue" description="4-aspartylphosphate" evidence="6">
    <location>
        <position position="59"/>
    </location>
</feature>
<sequence length="225" mass="26129">MSNKYLKSLKVLFIEDEDLIRDKIVSSLEYIVAEVISASNGIEALEKLQNFTPDLIITDLEMPEMNGADFIHEVRKKDKDICIVVVTAYTSEKYLLQLIDMHIEKYIFKPITLEKLISALEDCQKKFSNSSNLKRTLPDDYAYDWNQKILLHKDKMITLTKKEILFLELLFKNIDSVTSFEELQEVVWQDSVMTDNALRSLIRNLRKKLPKDFIVNLSGIGYKVA</sequence>
<comment type="caution">
    <text evidence="10">The sequence shown here is derived from an EMBL/GenBank/DDBJ whole genome shotgun (WGS) entry which is preliminary data.</text>
</comment>
<dbReference type="Proteomes" id="UP000290657">
    <property type="component" value="Unassembled WGS sequence"/>
</dbReference>
<reference evidence="10 11" key="1">
    <citation type="submission" date="2017-10" db="EMBL/GenBank/DDBJ databases">
        <title>Genomics of the genus Arcobacter.</title>
        <authorList>
            <person name="Perez-Cataluna A."/>
            <person name="Figueras M.J."/>
        </authorList>
    </citation>
    <scope>NUCLEOTIDE SEQUENCE [LARGE SCALE GENOMIC DNA]</scope>
    <source>
        <strain evidence="10 11">CECT 8987</strain>
    </source>
</reference>
<dbReference type="InterPro" id="IPR011006">
    <property type="entry name" value="CheY-like_superfamily"/>
</dbReference>
<feature type="DNA-binding region" description="OmpR/PhoB-type" evidence="7">
    <location>
        <begin position="132"/>
        <end position="225"/>
    </location>
</feature>
<dbReference type="EMBL" id="PDKN01000011">
    <property type="protein sequence ID" value="RXJ54150.1"/>
    <property type="molecule type" value="Genomic_DNA"/>
</dbReference>
<evidence type="ECO:0000256" key="2">
    <source>
        <dbReference type="ARBA" id="ARBA00023012"/>
    </source>
</evidence>
<name>A0A4Q0XQ02_9BACT</name>
<evidence type="ECO:0000256" key="3">
    <source>
        <dbReference type="ARBA" id="ARBA00023015"/>
    </source>
</evidence>
<dbReference type="SMART" id="SM00448">
    <property type="entry name" value="REC"/>
    <property type="match status" value="1"/>
</dbReference>
<evidence type="ECO:0000313" key="10">
    <source>
        <dbReference type="EMBL" id="RXJ54150.1"/>
    </source>
</evidence>
<evidence type="ECO:0000256" key="6">
    <source>
        <dbReference type="PROSITE-ProRule" id="PRU00169"/>
    </source>
</evidence>
<dbReference type="InterPro" id="IPR001789">
    <property type="entry name" value="Sig_transdc_resp-reg_receiver"/>
</dbReference>
<dbReference type="SMART" id="SM00862">
    <property type="entry name" value="Trans_reg_C"/>
    <property type="match status" value="1"/>
</dbReference>
<dbReference type="Pfam" id="PF00486">
    <property type="entry name" value="Trans_reg_C"/>
    <property type="match status" value="1"/>
</dbReference>
<dbReference type="PANTHER" id="PTHR48111">
    <property type="entry name" value="REGULATOR OF RPOS"/>
    <property type="match status" value="1"/>
</dbReference>
<keyword evidence="1 6" id="KW-0597">Phosphoprotein</keyword>
<dbReference type="OrthoDB" id="9122097at2"/>
<keyword evidence="4 7" id="KW-0238">DNA-binding</keyword>
<evidence type="ECO:0000313" key="11">
    <source>
        <dbReference type="Proteomes" id="UP000290657"/>
    </source>
</evidence>
<dbReference type="PANTHER" id="PTHR48111:SF1">
    <property type="entry name" value="TWO-COMPONENT RESPONSE REGULATOR ORR33"/>
    <property type="match status" value="1"/>
</dbReference>